<reference evidence="2 3" key="1">
    <citation type="submission" date="2020-01" db="EMBL/GenBank/DDBJ databases">
        <title>Identification and distribution of gene clusters putatively required for synthesis of sphingolipid metabolism inhibitors in phylogenetically diverse species of the filamentous fungus Fusarium.</title>
        <authorList>
            <person name="Kim H.-S."/>
            <person name="Busman M."/>
            <person name="Brown D.W."/>
            <person name="Divon H."/>
            <person name="Uhlig S."/>
            <person name="Proctor R.H."/>
        </authorList>
    </citation>
    <scope>NUCLEOTIDE SEQUENCE [LARGE SCALE GENOMIC DNA]</scope>
    <source>
        <strain evidence="2 3">NRRL 20459</strain>
    </source>
</reference>
<organism evidence="2 3">
    <name type="scientific">Fusarium albosuccineum</name>
    <dbReference type="NCBI Taxonomy" id="1237068"/>
    <lineage>
        <taxon>Eukaryota</taxon>
        <taxon>Fungi</taxon>
        <taxon>Dikarya</taxon>
        <taxon>Ascomycota</taxon>
        <taxon>Pezizomycotina</taxon>
        <taxon>Sordariomycetes</taxon>
        <taxon>Hypocreomycetidae</taxon>
        <taxon>Hypocreales</taxon>
        <taxon>Nectriaceae</taxon>
        <taxon>Fusarium</taxon>
        <taxon>Fusarium decemcellulare species complex</taxon>
    </lineage>
</organism>
<dbReference type="AlphaFoldDB" id="A0A8H4LJX1"/>
<evidence type="ECO:0000313" key="2">
    <source>
        <dbReference type="EMBL" id="KAF4468988.1"/>
    </source>
</evidence>
<proteinExistence type="predicted"/>
<gene>
    <name evidence="2" type="ORF">FALBO_4116</name>
</gene>
<evidence type="ECO:0008006" key="4">
    <source>
        <dbReference type="Google" id="ProtNLM"/>
    </source>
</evidence>
<feature type="region of interest" description="Disordered" evidence="1">
    <location>
        <begin position="343"/>
        <end position="364"/>
    </location>
</feature>
<name>A0A8H4LJX1_9HYPO</name>
<dbReference type="EMBL" id="JAADYS010000535">
    <property type="protein sequence ID" value="KAF4468988.1"/>
    <property type="molecule type" value="Genomic_DNA"/>
</dbReference>
<keyword evidence="3" id="KW-1185">Reference proteome</keyword>
<comment type="caution">
    <text evidence="2">The sequence shown here is derived from an EMBL/GenBank/DDBJ whole genome shotgun (WGS) entry which is preliminary data.</text>
</comment>
<accession>A0A8H4LJX1</accession>
<protein>
    <recommendedName>
        <fullName evidence="4">Transcription factor domain-containing protein</fullName>
    </recommendedName>
</protein>
<evidence type="ECO:0000313" key="3">
    <source>
        <dbReference type="Proteomes" id="UP000554235"/>
    </source>
</evidence>
<sequence length="400" mass="45768">MDRFDENLKSPDSIPPLVLVQSLLLMNQAASYGSVRRSQFKRKEWLDLARLKLPNALRDLCLFTGAVQPRQREDEVLSRRLWWSCFLAEQAYALRCLENRSTRPTSFSLDPRMADSFSISDLRLRLQDLPSSLVSDHWAQLKRAECYIERTKLARLTFELLGAEREQSDAEGLGSRAIINQDEFWKLQEIVEQYKRYQRRTERTFPEAAGDAVLPSAAGRLKQAKEGYLRQTLLQTRIRESVRCIVAVAEEATKPWNLAVTDCRIIISLLRSLAVAAQSVIKPPRARVVGEMMTRDQNELTMAFKRILTQCLEEHDTFWIKPFLSETPHSSDEYAINSALSATPSSMADEASTPSYEEDDSLSSQEICGAEETHLFEQHSLMSSFDDMWNKGRDSEIVYG</sequence>
<evidence type="ECO:0000256" key="1">
    <source>
        <dbReference type="SAM" id="MobiDB-lite"/>
    </source>
</evidence>
<dbReference type="Proteomes" id="UP000554235">
    <property type="component" value="Unassembled WGS sequence"/>
</dbReference>